<evidence type="ECO:0000313" key="2">
    <source>
        <dbReference type="EMBL" id="BBJ01310.1"/>
    </source>
</evidence>
<evidence type="ECO:0000259" key="1">
    <source>
        <dbReference type="PROSITE" id="PS51085"/>
    </source>
</evidence>
<dbReference type="PROSITE" id="PS00197">
    <property type="entry name" value="2FE2S_FER_1"/>
    <property type="match status" value="1"/>
</dbReference>
<feature type="domain" description="2Fe-2S ferredoxin-type" evidence="1">
    <location>
        <begin position="16"/>
        <end position="107"/>
    </location>
</feature>
<dbReference type="InterPro" id="IPR006058">
    <property type="entry name" value="2Fe2S_fd_BS"/>
</dbReference>
<dbReference type="Gene3D" id="3.10.20.30">
    <property type="match status" value="1"/>
</dbReference>
<reference evidence="2" key="1">
    <citation type="journal article" date="2019" name="Genes (Basel)">
        <title>Biphenyl/PCB Degrading bph Genes of Ten Bacterial Strains Isolated from Biphenyl-Contaminated Soil in Kitakyushu, Japan: Comparative and Dynamic Features as Integrative Conjugative Elements (ICEs).</title>
        <authorList>
            <person name="Hirose J."/>
            <person name="Fujihara H."/>
            <person name="Watanabe T."/>
            <person name="Kimura N."/>
            <person name="Suenaga H."/>
            <person name="Futagami T."/>
            <person name="Goto M."/>
            <person name="Suyama A."/>
            <person name="Furukawa K."/>
        </authorList>
    </citation>
    <scope>NUCLEOTIDE SEQUENCE</scope>
    <source>
        <strain evidence="2">KF701</strain>
    </source>
</reference>
<dbReference type="InterPro" id="IPR012675">
    <property type="entry name" value="Beta-grasp_dom_sf"/>
</dbReference>
<sequence length="123" mass="13528">MPTDAHADGGGMPTVFEITVRPDGESFVCQPQQSVLRAMEAQNKHCLPVGCRGGGCGLCKVRVLTGDYECGRMSCKHVPVEAREQGYALACRLFARSDLCIERYSKPCYENTVDPQQREKVTS</sequence>
<accession>A0A6F8P9J6</accession>
<dbReference type="SUPFAM" id="SSF54292">
    <property type="entry name" value="2Fe-2S ferredoxin-like"/>
    <property type="match status" value="1"/>
</dbReference>
<proteinExistence type="predicted"/>
<organism evidence="2">
    <name type="scientific">Pseudomonas abietaniphila</name>
    <dbReference type="NCBI Taxonomy" id="89065"/>
    <lineage>
        <taxon>Bacteria</taxon>
        <taxon>Pseudomonadati</taxon>
        <taxon>Pseudomonadota</taxon>
        <taxon>Gammaproteobacteria</taxon>
        <taxon>Pseudomonadales</taxon>
        <taxon>Pseudomonadaceae</taxon>
        <taxon>Pseudomonas</taxon>
    </lineage>
</organism>
<protein>
    <submittedName>
        <fullName evidence="2">2Fe-2S iron-sulfur cluster binding domain-containing protein</fullName>
    </submittedName>
</protein>
<dbReference type="Pfam" id="PF00111">
    <property type="entry name" value="Fer2"/>
    <property type="match status" value="1"/>
</dbReference>
<gene>
    <name evidence="2" type="primary">salB</name>
</gene>
<dbReference type="InterPro" id="IPR001041">
    <property type="entry name" value="2Fe-2S_ferredoxin-type"/>
</dbReference>
<dbReference type="InterPro" id="IPR036010">
    <property type="entry name" value="2Fe-2S_ferredoxin-like_sf"/>
</dbReference>
<dbReference type="AlphaFoldDB" id="A0A6F8P9J6"/>
<dbReference type="GO" id="GO:0051537">
    <property type="term" value="F:2 iron, 2 sulfur cluster binding"/>
    <property type="evidence" value="ECO:0007669"/>
    <property type="project" value="InterPro"/>
</dbReference>
<name>A0A6F8P9J6_9PSED</name>
<dbReference type="PROSITE" id="PS51085">
    <property type="entry name" value="2FE2S_FER_2"/>
    <property type="match status" value="1"/>
</dbReference>
<dbReference type="EMBL" id="LC469607">
    <property type="protein sequence ID" value="BBJ01310.1"/>
    <property type="molecule type" value="Genomic_DNA"/>
</dbReference>
<dbReference type="CDD" id="cd00207">
    <property type="entry name" value="fer2"/>
    <property type="match status" value="1"/>
</dbReference>